<comment type="caution">
    <text evidence="2">The sequence shown here is derived from an EMBL/GenBank/DDBJ whole genome shotgun (WGS) entry which is preliminary data.</text>
</comment>
<organism evidence="2 3">
    <name type="scientific">Tachysurus vachellii</name>
    <name type="common">Darkbarbel catfish</name>
    <name type="synonym">Pelteobagrus vachellii</name>
    <dbReference type="NCBI Taxonomy" id="175792"/>
    <lineage>
        <taxon>Eukaryota</taxon>
        <taxon>Metazoa</taxon>
        <taxon>Chordata</taxon>
        <taxon>Craniata</taxon>
        <taxon>Vertebrata</taxon>
        <taxon>Euteleostomi</taxon>
        <taxon>Actinopterygii</taxon>
        <taxon>Neopterygii</taxon>
        <taxon>Teleostei</taxon>
        <taxon>Ostariophysi</taxon>
        <taxon>Siluriformes</taxon>
        <taxon>Bagridae</taxon>
        <taxon>Tachysurus</taxon>
    </lineage>
</organism>
<reference evidence="2" key="1">
    <citation type="submission" date="2023-08" db="EMBL/GenBank/DDBJ databases">
        <title>Pelteobagrus vachellii genome.</title>
        <authorList>
            <person name="Liu H."/>
        </authorList>
    </citation>
    <scope>NUCLEOTIDE SEQUENCE</scope>
    <source>
        <strain evidence="2">PRFRI_2022a</strain>
        <tissue evidence="2">Muscle</tissue>
    </source>
</reference>
<evidence type="ECO:0000256" key="1">
    <source>
        <dbReference type="SAM" id="MobiDB-lite"/>
    </source>
</evidence>
<evidence type="ECO:0000313" key="3">
    <source>
        <dbReference type="Proteomes" id="UP001187315"/>
    </source>
</evidence>
<dbReference type="EMBL" id="JAVHJS010000006">
    <property type="protein sequence ID" value="KAK2854844.1"/>
    <property type="molecule type" value="Genomic_DNA"/>
</dbReference>
<feature type="region of interest" description="Disordered" evidence="1">
    <location>
        <begin position="47"/>
        <end position="83"/>
    </location>
</feature>
<accession>A0AA88NK19</accession>
<dbReference type="Proteomes" id="UP001187315">
    <property type="component" value="Unassembled WGS sequence"/>
</dbReference>
<keyword evidence="3" id="KW-1185">Reference proteome</keyword>
<dbReference type="AlphaFoldDB" id="A0AA88NK19"/>
<sequence length="99" mass="10702">MEMSTCVEVTYPPSPQVQCLFPAERLLREISACDMVSIAEHQLSAVPPIQLESHSERERGDEAARQSQGVQVDADAASSPGCSIKRIKSPLLTPEPVVA</sequence>
<proteinExistence type="predicted"/>
<gene>
    <name evidence="2" type="ORF">Q7C36_006713</name>
</gene>
<evidence type="ECO:0000313" key="2">
    <source>
        <dbReference type="EMBL" id="KAK2854844.1"/>
    </source>
</evidence>
<name>A0AA88NK19_TACVA</name>
<protein>
    <submittedName>
        <fullName evidence="2">Uncharacterized protein</fullName>
    </submittedName>
</protein>
<feature type="compositionally biased region" description="Basic and acidic residues" evidence="1">
    <location>
        <begin position="53"/>
        <end position="64"/>
    </location>
</feature>